<evidence type="ECO:0000313" key="2">
    <source>
        <dbReference type="Proteomes" id="UP000612501"/>
    </source>
</evidence>
<dbReference type="Proteomes" id="UP000612501">
    <property type="component" value="Segment"/>
</dbReference>
<organism evidence="1 2">
    <name type="scientific">Rhizobium phage RHph_Y17</name>
    <dbReference type="NCBI Taxonomy" id="2509771"/>
    <lineage>
        <taxon>Viruses</taxon>
        <taxon>Duplodnaviria</taxon>
        <taxon>Heunggongvirae</taxon>
        <taxon>Uroviricota</taxon>
        <taxon>Caudoviricetes</taxon>
        <taxon>Kleczkowskavirus</taxon>
        <taxon>Kleczkowskavirus RHEph4</taxon>
    </lineage>
</organism>
<reference evidence="1" key="1">
    <citation type="submission" date="2020-01" db="EMBL/GenBank/DDBJ databases">
        <title>Patterns of diversity and host range of bacteriophage communities associated with bean-nodulatin bacteria.</title>
        <authorList>
            <person name="Vann Cauwenberghe J."/>
            <person name="Santamaria R.I."/>
            <person name="Bustos P."/>
            <person name="Juarez S."/>
            <person name="Gonzalez V."/>
        </authorList>
    </citation>
    <scope>NUCLEOTIDE SEQUENCE</scope>
</reference>
<sequence length="63" mass="7186">MKDLAPGDKIEVRFATHDGYIWNPAVVSEVREHKFCVAYPDGKLHVLERGTNHYRRPHNGAVS</sequence>
<accession>A0A7S5R8I1</accession>
<proteinExistence type="predicted"/>
<dbReference type="EMBL" id="MN988482">
    <property type="protein sequence ID" value="QIG67699.1"/>
    <property type="molecule type" value="Genomic_DNA"/>
</dbReference>
<protein>
    <submittedName>
        <fullName evidence="1">Uncharacterized protein</fullName>
    </submittedName>
</protein>
<name>A0A7S5R8I1_9CAUD</name>
<gene>
    <name evidence="1" type="ORF">EVB51_082</name>
</gene>
<evidence type="ECO:0000313" key="1">
    <source>
        <dbReference type="EMBL" id="QIG67699.1"/>
    </source>
</evidence>